<evidence type="ECO:0000313" key="2">
    <source>
        <dbReference type="EMBL" id="MFI7586778.1"/>
    </source>
</evidence>
<dbReference type="Proteomes" id="UP001612915">
    <property type="component" value="Unassembled WGS sequence"/>
</dbReference>
<dbReference type="SUPFAM" id="SSF52200">
    <property type="entry name" value="Toll/Interleukin receptor TIR domain"/>
    <property type="match status" value="1"/>
</dbReference>
<evidence type="ECO:0000259" key="1">
    <source>
        <dbReference type="Pfam" id="PF13676"/>
    </source>
</evidence>
<dbReference type="Gene3D" id="3.40.50.10140">
    <property type="entry name" value="Toll/interleukin-1 receptor homology (TIR) domain"/>
    <property type="match status" value="1"/>
</dbReference>
<reference evidence="2 3" key="1">
    <citation type="submission" date="2024-10" db="EMBL/GenBank/DDBJ databases">
        <title>The Natural Products Discovery Center: Release of the First 8490 Sequenced Strains for Exploring Actinobacteria Biosynthetic Diversity.</title>
        <authorList>
            <person name="Kalkreuter E."/>
            <person name="Kautsar S.A."/>
            <person name="Yang D."/>
            <person name="Bader C.D."/>
            <person name="Teijaro C.N."/>
            <person name="Fluegel L."/>
            <person name="Davis C.M."/>
            <person name="Simpson J.R."/>
            <person name="Lauterbach L."/>
            <person name="Steele A.D."/>
            <person name="Gui C."/>
            <person name="Meng S."/>
            <person name="Li G."/>
            <person name="Viehrig K."/>
            <person name="Ye F."/>
            <person name="Su P."/>
            <person name="Kiefer A.F."/>
            <person name="Nichols A."/>
            <person name="Cepeda A.J."/>
            <person name="Yan W."/>
            <person name="Fan B."/>
            <person name="Jiang Y."/>
            <person name="Adhikari A."/>
            <person name="Zheng C.-J."/>
            <person name="Schuster L."/>
            <person name="Cowan T.M."/>
            <person name="Smanski M.J."/>
            <person name="Chevrette M.G."/>
            <person name="De Carvalho L.P.S."/>
            <person name="Shen B."/>
        </authorList>
    </citation>
    <scope>NUCLEOTIDE SEQUENCE [LARGE SCALE GENOMIC DNA]</scope>
    <source>
        <strain evidence="2 3">NPDC049639</strain>
    </source>
</reference>
<organism evidence="2 3">
    <name type="scientific">Spongisporangium articulatum</name>
    <dbReference type="NCBI Taxonomy" id="3362603"/>
    <lineage>
        <taxon>Bacteria</taxon>
        <taxon>Bacillati</taxon>
        <taxon>Actinomycetota</taxon>
        <taxon>Actinomycetes</taxon>
        <taxon>Kineosporiales</taxon>
        <taxon>Kineosporiaceae</taxon>
        <taxon>Spongisporangium</taxon>
    </lineage>
</organism>
<name>A0ABW8ALB4_9ACTN</name>
<dbReference type="Pfam" id="PF13676">
    <property type="entry name" value="TIR_2"/>
    <property type="match status" value="1"/>
</dbReference>
<accession>A0ABW8ALB4</accession>
<keyword evidence="3" id="KW-1185">Reference proteome</keyword>
<sequence>MAFLSYSRGDDEQFRFVDPLINGLKAFVHIKSGRTIDIFVDRESIGWGEDWQQAISRSVDAATVFLPIVTANYLRRPHCREEFLDFIAKAQVMGVTELLLPIVPFSSAVISVDSQDEIAAHTAKTQYHLLESAILKGYHSPEWMTEMSGLADDLLTAVAQAEVRLASATKTDIEETALGLAGREVSAAEDGQAFVELTSALNQNIEAMAEHATRVGPHFEDLAEAANSLAAPSNPTPAQAQMWATNVARQLTGPSKSIEADGIAMYKAAMEATRNLEALRTLAQEYADTEFGPGISEGVGGLLDQLENLTEVESSMNELLTSMRQLEAFSMPVRKAVAPLRRGVTAVRDTIRLTAGWDSLR</sequence>
<dbReference type="EMBL" id="JBITLV010000002">
    <property type="protein sequence ID" value="MFI7586778.1"/>
    <property type="molecule type" value="Genomic_DNA"/>
</dbReference>
<evidence type="ECO:0000313" key="3">
    <source>
        <dbReference type="Proteomes" id="UP001612915"/>
    </source>
</evidence>
<protein>
    <submittedName>
        <fullName evidence="2">Toll/interleukin-1 receptor domain-containing protein</fullName>
    </submittedName>
</protein>
<feature type="domain" description="TIR" evidence="1">
    <location>
        <begin position="3"/>
        <end position="102"/>
    </location>
</feature>
<gene>
    <name evidence="2" type="ORF">ACIB24_06850</name>
</gene>
<dbReference type="InterPro" id="IPR035897">
    <property type="entry name" value="Toll_tir_struct_dom_sf"/>
</dbReference>
<dbReference type="RefSeq" id="WP_398277173.1">
    <property type="nucleotide sequence ID" value="NZ_JBITLV010000002.1"/>
</dbReference>
<proteinExistence type="predicted"/>
<comment type="caution">
    <text evidence="2">The sequence shown here is derived from an EMBL/GenBank/DDBJ whole genome shotgun (WGS) entry which is preliminary data.</text>
</comment>
<dbReference type="InterPro" id="IPR000157">
    <property type="entry name" value="TIR_dom"/>
</dbReference>
<keyword evidence="2" id="KW-0675">Receptor</keyword>